<accession>A0AAE1BS06</accession>
<feature type="chain" id="PRO_5041768823" description="UDP-glucuronosyltransferase" evidence="5">
    <location>
        <begin position="19"/>
        <end position="531"/>
    </location>
</feature>
<comment type="similarity">
    <text evidence="1 4">Belongs to the UDP-glycosyltransferase family.</text>
</comment>
<comment type="catalytic activity">
    <reaction evidence="5">
        <text>glucuronate acceptor + UDP-alpha-D-glucuronate = acceptor beta-D-glucuronoside + UDP + H(+)</text>
        <dbReference type="Rhea" id="RHEA:21032"/>
        <dbReference type="ChEBI" id="CHEBI:15378"/>
        <dbReference type="ChEBI" id="CHEBI:58052"/>
        <dbReference type="ChEBI" id="CHEBI:58223"/>
        <dbReference type="ChEBI" id="CHEBI:132367"/>
        <dbReference type="ChEBI" id="CHEBI:132368"/>
        <dbReference type="EC" id="2.4.1.17"/>
    </reaction>
</comment>
<dbReference type="GO" id="GO:0016020">
    <property type="term" value="C:membrane"/>
    <property type="evidence" value="ECO:0007669"/>
    <property type="project" value="UniProtKB-SubCell"/>
</dbReference>
<evidence type="ECO:0000313" key="7">
    <source>
        <dbReference type="Proteomes" id="UP001286313"/>
    </source>
</evidence>
<dbReference type="PROSITE" id="PS00375">
    <property type="entry name" value="UDPGT"/>
    <property type="match status" value="1"/>
</dbReference>
<keyword evidence="5" id="KW-1133">Transmembrane helix</keyword>
<dbReference type="Proteomes" id="UP001286313">
    <property type="component" value="Unassembled WGS sequence"/>
</dbReference>
<sequence length="531" mass="58932">MKLLVWLALFGAACVCEGSRVLMVLPLGSPSHKNIMTPLAEALGRRGHQVTVASLHAAPENASRSYTDLAATDAWTTVRKVTGDFNVFKMRQEGGGEDINSRVMKKVLRHLPEYCDAFLRDPAVQNAWNRKPDLILLPAFMNECGLALVHKFKVPFIYVTTSGLTPWTADLVGNPENPAYVPNQYLSYGAHMTLWERTVNTLVRLISPTLRTRLVLNKLDGVVQRFLGDPMVSLAEVEKNVSLVLVNSHYSLGHPRPLSPNVVEVGAMHCRPARPVADQQLSHFLDSSPTPVILFSLGSTIRSEQLPSSLRQTLVSAFRRLPYRVVWKWEGSAIENLPSNVLTRPWLSQQDVLGHPKVAGFVTHGGLLSLQEAVYHGVPVVGLPLMSDQHLNVRQAATLGLGRQLLLEDITEDVLYETITGVVEDPSFRQEVHKRSELLRDQETTPLNRAVYWSEHVLRHGGATHLQSAAVDLPIYQYLLLDVACVLASVAIVAALLVWWILRAALRALLKALKRTTKSLLKKVSVHVKVE</sequence>
<evidence type="ECO:0000256" key="3">
    <source>
        <dbReference type="ARBA" id="ARBA00022679"/>
    </source>
</evidence>
<name>A0AAE1BS06_PETCI</name>
<dbReference type="InterPro" id="IPR002213">
    <property type="entry name" value="UDP_glucos_trans"/>
</dbReference>
<dbReference type="EC" id="2.4.1.17" evidence="5"/>
<keyword evidence="2 4" id="KW-0328">Glycosyltransferase</keyword>
<keyword evidence="5" id="KW-0472">Membrane</keyword>
<keyword evidence="7" id="KW-1185">Reference proteome</keyword>
<evidence type="ECO:0000256" key="5">
    <source>
        <dbReference type="RuleBase" id="RU362059"/>
    </source>
</evidence>
<dbReference type="GO" id="GO:0015020">
    <property type="term" value="F:glucuronosyltransferase activity"/>
    <property type="evidence" value="ECO:0007669"/>
    <property type="project" value="UniProtKB-EC"/>
</dbReference>
<dbReference type="CDD" id="cd03784">
    <property type="entry name" value="GT1_Gtf-like"/>
    <property type="match status" value="1"/>
</dbReference>
<comment type="subcellular location">
    <subcellularLocation>
        <location evidence="5">Membrane</location>
        <topology evidence="5">Single-pass membrane protein</topology>
    </subcellularLocation>
</comment>
<reference evidence="6" key="1">
    <citation type="submission" date="2023-10" db="EMBL/GenBank/DDBJ databases">
        <title>Genome assemblies of two species of porcelain crab, Petrolisthes cinctipes and Petrolisthes manimaculis (Anomura: Porcellanidae).</title>
        <authorList>
            <person name="Angst P."/>
        </authorList>
    </citation>
    <scope>NUCLEOTIDE SEQUENCE</scope>
    <source>
        <strain evidence="6">PB745_01</strain>
        <tissue evidence="6">Gill</tissue>
    </source>
</reference>
<comment type="caution">
    <text evidence="6">The sequence shown here is derived from an EMBL/GenBank/DDBJ whole genome shotgun (WGS) entry which is preliminary data.</text>
</comment>
<dbReference type="Gene3D" id="3.40.50.2000">
    <property type="entry name" value="Glycogen Phosphorylase B"/>
    <property type="match status" value="2"/>
</dbReference>
<dbReference type="AlphaFoldDB" id="A0AAE1BS06"/>
<gene>
    <name evidence="6" type="ORF">Pcinc_038249</name>
</gene>
<dbReference type="PANTHER" id="PTHR48043">
    <property type="entry name" value="EG:EG0003.4 PROTEIN-RELATED"/>
    <property type="match status" value="1"/>
</dbReference>
<evidence type="ECO:0000256" key="1">
    <source>
        <dbReference type="ARBA" id="ARBA00009995"/>
    </source>
</evidence>
<evidence type="ECO:0000313" key="6">
    <source>
        <dbReference type="EMBL" id="KAK3855348.1"/>
    </source>
</evidence>
<evidence type="ECO:0000256" key="2">
    <source>
        <dbReference type="ARBA" id="ARBA00022676"/>
    </source>
</evidence>
<evidence type="ECO:0000256" key="4">
    <source>
        <dbReference type="RuleBase" id="RU003718"/>
    </source>
</evidence>
<proteinExistence type="inferred from homology"/>
<organism evidence="6 7">
    <name type="scientific">Petrolisthes cinctipes</name>
    <name type="common">Flat porcelain crab</name>
    <dbReference type="NCBI Taxonomy" id="88211"/>
    <lineage>
        <taxon>Eukaryota</taxon>
        <taxon>Metazoa</taxon>
        <taxon>Ecdysozoa</taxon>
        <taxon>Arthropoda</taxon>
        <taxon>Crustacea</taxon>
        <taxon>Multicrustacea</taxon>
        <taxon>Malacostraca</taxon>
        <taxon>Eumalacostraca</taxon>
        <taxon>Eucarida</taxon>
        <taxon>Decapoda</taxon>
        <taxon>Pleocyemata</taxon>
        <taxon>Anomura</taxon>
        <taxon>Galatheoidea</taxon>
        <taxon>Porcellanidae</taxon>
        <taxon>Petrolisthes</taxon>
    </lineage>
</organism>
<dbReference type="EMBL" id="JAWQEG010006258">
    <property type="protein sequence ID" value="KAK3855348.1"/>
    <property type="molecule type" value="Genomic_DNA"/>
</dbReference>
<feature type="signal peptide" evidence="5">
    <location>
        <begin position="1"/>
        <end position="18"/>
    </location>
</feature>
<keyword evidence="3 4" id="KW-0808">Transferase</keyword>
<dbReference type="Pfam" id="PF00201">
    <property type="entry name" value="UDPGT"/>
    <property type="match status" value="1"/>
</dbReference>
<dbReference type="InterPro" id="IPR035595">
    <property type="entry name" value="UDP_glycos_trans_CS"/>
</dbReference>
<dbReference type="FunFam" id="3.40.50.2000:FF:000050">
    <property type="entry name" value="UDP-glucuronosyltransferase"/>
    <property type="match status" value="1"/>
</dbReference>
<dbReference type="PANTHER" id="PTHR48043:SF27">
    <property type="entry name" value="UDP-GLUCURONOSYLTRANSFERASE"/>
    <property type="match status" value="1"/>
</dbReference>
<keyword evidence="5" id="KW-0812">Transmembrane</keyword>
<keyword evidence="5" id="KW-0732">Signal</keyword>
<feature type="transmembrane region" description="Helical" evidence="5">
    <location>
        <begin position="475"/>
        <end position="502"/>
    </location>
</feature>
<dbReference type="InterPro" id="IPR050271">
    <property type="entry name" value="UDP-glycosyltransferase"/>
</dbReference>
<dbReference type="SUPFAM" id="SSF53756">
    <property type="entry name" value="UDP-Glycosyltransferase/glycogen phosphorylase"/>
    <property type="match status" value="1"/>
</dbReference>
<protein>
    <recommendedName>
        <fullName evidence="5">UDP-glucuronosyltransferase</fullName>
        <ecNumber evidence="5">2.4.1.17</ecNumber>
    </recommendedName>
</protein>